<gene>
    <name evidence="2" type="ORF">HBR001_LOCUS4746</name>
</gene>
<keyword evidence="1" id="KW-0175">Coiled coil</keyword>
<dbReference type="AlphaFoldDB" id="A0AAV0TZZ5"/>
<protein>
    <recommendedName>
        <fullName evidence="4">Kinetochore protein Spc24</fullName>
    </recommendedName>
</protein>
<feature type="coiled-coil region" evidence="1">
    <location>
        <begin position="52"/>
        <end position="86"/>
    </location>
</feature>
<comment type="caution">
    <text evidence="2">The sequence shown here is derived from an EMBL/GenBank/DDBJ whole genome shotgun (WGS) entry which is preliminary data.</text>
</comment>
<evidence type="ECO:0000313" key="2">
    <source>
        <dbReference type="EMBL" id="CAI5730121.1"/>
    </source>
</evidence>
<sequence length="211" mass="24722">MSTAKSLSWPEVQEICSQLEGMFHDDALKDAQRLRALLQHRKDIASAFHDRQRSAQKLLAHLRANLSEWEQKEEVAKKRNEQLHERLLQLDTTKREVTVQLDRFRLNEQYPFHQSLDVLMNRYEEAKQELLQYYADHQNDIPVAKNQMGLYAAVTGIRWDFSDLQIAGDIHVPAKKQLVRFHIDSATDHFAAANLLWDKIDEAFDDIDSER</sequence>
<name>A0AAV0TZZ5_HYABA</name>
<organism evidence="2 3">
    <name type="scientific">Hyaloperonospora brassicae</name>
    <name type="common">Brassica downy mildew</name>
    <name type="synonym">Peronospora brassicae</name>
    <dbReference type="NCBI Taxonomy" id="162125"/>
    <lineage>
        <taxon>Eukaryota</taxon>
        <taxon>Sar</taxon>
        <taxon>Stramenopiles</taxon>
        <taxon>Oomycota</taxon>
        <taxon>Peronosporomycetes</taxon>
        <taxon>Peronosporales</taxon>
        <taxon>Peronosporaceae</taxon>
        <taxon>Hyaloperonospora</taxon>
    </lineage>
</organism>
<keyword evidence="3" id="KW-1185">Reference proteome</keyword>
<dbReference type="Proteomes" id="UP001162031">
    <property type="component" value="Unassembled WGS sequence"/>
</dbReference>
<dbReference type="EMBL" id="CANTFL010001018">
    <property type="protein sequence ID" value="CAI5730121.1"/>
    <property type="molecule type" value="Genomic_DNA"/>
</dbReference>
<dbReference type="Gene3D" id="3.30.160.570">
    <property type="entry name" value="Ncd80 complex, Spc24 subunit"/>
    <property type="match status" value="1"/>
</dbReference>
<evidence type="ECO:0008006" key="4">
    <source>
        <dbReference type="Google" id="ProtNLM"/>
    </source>
</evidence>
<proteinExistence type="predicted"/>
<evidence type="ECO:0000313" key="3">
    <source>
        <dbReference type="Proteomes" id="UP001162031"/>
    </source>
</evidence>
<accession>A0AAV0TZZ5</accession>
<evidence type="ECO:0000256" key="1">
    <source>
        <dbReference type="SAM" id="Coils"/>
    </source>
</evidence>
<reference evidence="2" key="1">
    <citation type="submission" date="2022-12" db="EMBL/GenBank/DDBJ databases">
        <authorList>
            <person name="Webb A."/>
        </authorList>
    </citation>
    <scope>NUCLEOTIDE SEQUENCE</scope>
    <source>
        <strain evidence="2">Hp1</strain>
    </source>
</reference>